<feature type="signal peptide" evidence="4">
    <location>
        <begin position="1"/>
        <end position="15"/>
    </location>
</feature>
<evidence type="ECO:0000313" key="6">
    <source>
        <dbReference type="Proteomes" id="UP000271098"/>
    </source>
</evidence>
<evidence type="ECO:0000256" key="1">
    <source>
        <dbReference type="ARBA" id="ARBA00004329"/>
    </source>
</evidence>
<reference evidence="5 6" key="2">
    <citation type="submission" date="2018-11" db="EMBL/GenBank/DDBJ databases">
        <authorList>
            <consortium name="Pathogen Informatics"/>
        </authorList>
    </citation>
    <scope>NUCLEOTIDE SEQUENCE [LARGE SCALE GENOMIC DNA]</scope>
</reference>
<protein>
    <submittedName>
        <fullName evidence="7">HORMA domain-containing protein</fullName>
    </submittedName>
</protein>
<dbReference type="InterPro" id="IPR036570">
    <property type="entry name" value="HORMA_dom_sf"/>
</dbReference>
<dbReference type="GO" id="GO:0034497">
    <property type="term" value="P:protein localization to phagophore assembly site"/>
    <property type="evidence" value="ECO:0007669"/>
    <property type="project" value="TreeGrafter"/>
</dbReference>
<keyword evidence="4" id="KW-0732">Signal</keyword>
<name>A0A183DNE1_9BILA</name>
<dbReference type="PANTHER" id="PTHR13430">
    <property type="match status" value="1"/>
</dbReference>
<dbReference type="OrthoDB" id="70161at2759"/>
<comment type="similarity">
    <text evidence="2">Belongs to the ATG13 family. Metazoan subfamily.</text>
</comment>
<dbReference type="InterPro" id="IPR040182">
    <property type="entry name" value="ATG13"/>
</dbReference>
<evidence type="ECO:0000256" key="2">
    <source>
        <dbReference type="ARBA" id="ARBA00007341"/>
    </source>
</evidence>
<dbReference type="GO" id="GO:0000407">
    <property type="term" value="C:phagophore assembly site"/>
    <property type="evidence" value="ECO:0007669"/>
    <property type="project" value="UniProtKB-SubCell"/>
</dbReference>
<accession>A0A183DNE1</accession>
<dbReference type="Gene3D" id="3.30.900.10">
    <property type="entry name" value="HORMA domain"/>
    <property type="match status" value="1"/>
</dbReference>
<evidence type="ECO:0000256" key="3">
    <source>
        <dbReference type="ARBA" id="ARBA00023006"/>
    </source>
</evidence>
<proteinExistence type="inferred from homology"/>
<evidence type="ECO:0000256" key="4">
    <source>
        <dbReference type="SAM" id="SignalP"/>
    </source>
</evidence>
<evidence type="ECO:0000313" key="5">
    <source>
        <dbReference type="EMBL" id="VDN17166.1"/>
    </source>
</evidence>
<dbReference type="Proteomes" id="UP000271098">
    <property type="component" value="Unassembled WGS sequence"/>
</dbReference>
<dbReference type="GO" id="GO:0000423">
    <property type="term" value="P:mitophagy"/>
    <property type="evidence" value="ECO:0007669"/>
    <property type="project" value="TreeGrafter"/>
</dbReference>
<dbReference type="AlphaFoldDB" id="A0A183DNE1"/>
<gene>
    <name evidence="5" type="ORF">GPUH_LOCUS10232</name>
</gene>
<keyword evidence="6" id="KW-1185">Reference proteome</keyword>
<comment type="subcellular location">
    <subcellularLocation>
        <location evidence="1">Preautophagosomal structure</location>
    </subcellularLocation>
</comment>
<dbReference type="GO" id="GO:0005829">
    <property type="term" value="C:cytosol"/>
    <property type="evidence" value="ECO:0007669"/>
    <property type="project" value="TreeGrafter"/>
</dbReference>
<organism evidence="7">
    <name type="scientific">Gongylonema pulchrum</name>
    <dbReference type="NCBI Taxonomy" id="637853"/>
    <lineage>
        <taxon>Eukaryota</taxon>
        <taxon>Metazoa</taxon>
        <taxon>Ecdysozoa</taxon>
        <taxon>Nematoda</taxon>
        <taxon>Chromadorea</taxon>
        <taxon>Rhabditida</taxon>
        <taxon>Spirurina</taxon>
        <taxon>Spiruromorpha</taxon>
        <taxon>Spiruroidea</taxon>
        <taxon>Gongylonematidae</taxon>
        <taxon>Gongylonema</taxon>
    </lineage>
</organism>
<dbReference type="WBParaSite" id="GPUH_0001024501-mRNA-1">
    <property type="protein sequence ID" value="GPUH_0001024501-mRNA-1"/>
    <property type="gene ID" value="GPUH_0001024501"/>
</dbReference>
<evidence type="ECO:0000313" key="7">
    <source>
        <dbReference type="WBParaSite" id="GPUH_0001024501-mRNA-1"/>
    </source>
</evidence>
<feature type="chain" id="PRO_5043138785" evidence="4">
    <location>
        <begin position="16"/>
        <end position="403"/>
    </location>
</feature>
<keyword evidence="3" id="KW-0072">Autophagy</keyword>
<dbReference type="GO" id="GO:0034727">
    <property type="term" value="P:piecemeal microautophagy of the nucleus"/>
    <property type="evidence" value="ECO:0007669"/>
    <property type="project" value="TreeGrafter"/>
</dbReference>
<reference evidence="7" key="1">
    <citation type="submission" date="2016-06" db="UniProtKB">
        <authorList>
            <consortium name="WormBaseParasite"/>
        </authorList>
    </citation>
    <scope>IDENTIFICATION</scope>
</reference>
<dbReference type="GO" id="GO:1990316">
    <property type="term" value="C:Atg1/ULK1 kinase complex"/>
    <property type="evidence" value="ECO:0007669"/>
    <property type="project" value="TreeGrafter"/>
</dbReference>
<dbReference type="EMBL" id="UYRT01077892">
    <property type="protein sequence ID" value="VDN17166.1"/>
    <property type="molecule type" value="Genomic_DNA"/>
</dbReference>
<sequence>MVILVAGVCSWVSAAQWACLDAGVYRAAMAAHHSPPHKVTSGSSGSGRALLGAAQKPWFACGAVVKDVKKFCRICQCFVGKFVHALVQSRTGAKVATFGYSISKYADSIGIQTDEIGEVSAYLKMNFPSYPVLPEQLNVDFLLHTVDGYDLPLESWRVSVLYNSAPDDNEFETLPCMDLGMLLKSALSAARVTPAFRYYVRSQSDSTYVVTYRVYEGAANIDLGEGQKSFALGKAIAKHGSVSVHLHYRTKMAYEQSMLSPKGIDLSSCLRPETRLENSLKLKSHSISSEYSSHEKASSDSFFTIIEAQQTARSTASVSCVKPCDKYTIKELVSTCPFVVLCKRRGLSNSQSVDNANCDSIAPSEQSSSKAAASDVLPLHNHSLTQWKPSRSLFILFTTSQIT</sequence>
<dbReference type="PANTHER" id="PTHR13430:SF4">
    <property type="entry name" value="AUTOPHAGY-RELATED PROTEIN 13"/>
    <property type="match status" value="1"/>
</dbReference>